<sequence length="345" mass="36732">MSVPGVHLSHCQFSKEHKTMKAVVIEQETLVYRDIPDLVPRPGELLIRVRAAGLNRADLAQRRGAYPRPATGGESAFNIAGLEAAGEVAGLGEGVSGFAVGDRVMAMCAGGYAEYTAIDHRLAVHVPARLDWAAAAAVPVAYMTEHDALITNARLQAGESVLVHAASSGVGIAAMQIARFWGATPILGTSGTPEKLAALTVHGLDRGINYRTENFAESVLAATQGTGVDVIIDHVGGSHFHDNMRCMALRGRLVSVGRLGGRMGELDLDFLALRRLQLIGVTFRTRTLEERIAVTQRCATDLLPALADGQLQPLVHRTFPLQDALAAQEYLASNAHIGKIVLTVS</sequence>
<dbReference type="InterPro" id="IPR013154">
    <property type="entry name" value="ADH-like_N"/>
</dbReference>
<dbReference type="Proteomes" id="UP000712673">
    <property type="component" value="Unassembled WGS sequence"/>
</dbReference>
<keyword evidence="1" id="KW-0521">NADP</keyword>
<dbReference type="SUPFAM" id="SSF50129">
    <property type="entry name" value="GroES-like"/>
    <property type="match status" value="1"/>
</dbReference>
<dbReference type="InterPro" id="IPR014189">
    <property type="entry name" value="Quinone_OxRdtase_PIG3"/>
</dbReference>
<keyword evidence="2" id="KW-0560">Oxidoreductase</keyword>
<dbReference type="SUPFAM" id="SSF51735">
    <property type="entry name" value="NAD(P)-binding Rossmann-fold domains"/>
    <property type="match status" value="1"/>
</dbReference>
<evidence type="ECO:0000256" key="2">
    <source>
        <dbReference type="ARBA" id="ARBA00023002"/>
    </source>
</evidence>
<gene>
    <name evidence="4" type="ORF">FJZ47_13445</name>
</gene>
<protein>
    <submittedName>
        <fullName evidence="4">NAD(P)H-quinone oxidoreductase</fullName>
    </submittedName>
</protein>
<dbReference type="NCBIfam" id="TIGR02824">
    <property type="entry name" value="quinone_pig3"/>
    <property type="match status" value="1"/>
</dbReference>
<dbReference type="PANTHER" id="PTHR48106:SF18">
    <property type="entry name" value="QUINONE OXIDOREDUCTASE PIG3"/>
    <property type="match status" value="1"/>
</dbReference>
<accession>A0A937W0V4</accession>
<dbReference type="Pfam" id="PF08240">
    <property type="entry name" value="ADH_N"/>
    <property type="match status" value="1"/>
</dbReference>
<dbReference type="GO" id="GO:0016651">
    <property type="term" value="F:oxidoreductase activity, acting on NAD(P)H"/>
    <property type="evidence" value="ECO:0007669"/>
    <property type="project" value="TreeGrafter"/>
</dbReference>
<dbReference type="AlphaFoldDB" id="A0A937W0V4"/>
<dbReference type="Pfam" id="PF00107">
    <property type="entry name" value="ADH_zinc_N"/>
    <property type="match status" value="1"/>
</dbReference>
<dbReference type="InterPro" id="IPR013149">
    <property type="entry name" value="ADH-like_C"/>
</dbReference>
<reference evidence="4" key="1">
    <citation type="submission" date="2019-03" db="EMBL/GenBank/DDBJ databases">
        <title>Lake Tanganyika Metagenome-Assembled Genomes (MAGs).</title>
        <authorList>
            <person name="Tran P."/>
        </authorList>
    </citation>
    <scope>NUCLEOTIDE SEQUENCE</scope>
    <source>
        <strain evidence="4">K_DeepCast_65m_m2_066</strain>
    </source>
</reference>
<dbReference type="InterPro" id="IPR020843">
    <property type="entry name" value="ER"/>
</dbReference>
<dbReference type="CDD" id="cd05276">
    <property type="entry name" value="p53_inducible_oxidoreductase"/>
    <property type="match status" value="1"/>
</dbReference>
<evidence type="ECO:0000259" key="3">
    <source>
        <dbReference type="SMART" id="SM00829"/>
    </source>
</evidence>
<name>A0A937W0V4_UNCTE</name>
<evidence type="ECO:0000313" key="5">
    <source>
        <dbReference type="Proteomes" id="UP000712673"/>
    </source>
</evidence>
<dbReference type="GO" id="GO:0070402">
    <property type="term" value="F:NADPH binding"/>
    <property type="evidence" value="ECO:0007669"/>
    <property type="project" value="TreeGrafter"/>
</dbReference>
<dbReference type="SMART" id="SM00829">
    <property type="entry name" value="PKS_ER"/>
    <property type="match status" value="1"/>
</dbReference>
<dbReference type="InterPro" id="IPR011032">
    <property type="entry name" value="GroES-like_sf"/>
</dbReference>
<dbReference type="Gene3D" id="3.40.50.720">
    <property type="entry name" value="NAD(P)-binding Rossmann-like Domain"/>
    <property type="match status" value="1"/>
</dbReference>
<proteinExistence type="predicted"/>
<comment type="caution">
    <text evidence="4">The sequence shown here is derived from an EMBL/GenBank/DDBJ whole genome shotgun (WGS) entry which is preliminary data.</text>
</comment>
<evidence type="ECO:0000256" key="1">
    <source>
        <dbReference type="ARBA" id="ARBA00022857"/>
    </source>
</evidence>
<dbReference type="Gene3D" id="3.90.180.10">
    <property type="entry name" value="Medium-chain alcohol dehydrogenases, catalytic domain"/>
    <property type="match status" value="1"/>
</dbReference>
<dbReference type="PANTHER" id="PTHR48106">
    <property type="entry name" value="QUINONE OXIDOREDUCTASE PIG3-RELATED"/>
    <property type="match status" value="1"/>
</dbReference>
<evidence type="ECO:0000313" key="4">
    <source>
        <dbReference type="EMBL" id="MBM3224793.1"/>
    </source>
</evidence>
<organism evidence="4 5">
    <name type="scientific">Tectimicrobiota bacterium</name>
    <dbReference type="NCBI Taxonomy" id="2528274"/>
    <lineage>
        <taxon>Bacteria</taxon>
        <taxon>Pseudomonadati</taxon>
        <taxon>Nitrospinota/Tectimicrobiota group</taxon>
        <taxon>Candidatus Tectimicrobiota</taxon>
    </lineage>
</organism>
<feature type="domain" description="Enoyl reductase (ER)" evidence="3">
    <location>
        <begin position="26"/>
        <end position="342"/>
    </location>
</feature>
<dbReference type="EMBL" id="VGLS01000406">
    <property type="protein sequence ID" value="MBM3224793.1"/>
    <property type="molecule type" value="Genomic_DNA"/>
</dbReference>
<dbReference type="InterPro" id="IPR036291">
    <property type="entry name" value="NAD(P)-bd_dom_sf"/>
</dbReference>